<proteinExistence type="predicted"/>
<dbReference type="InterPro" id="IPR006111">
    <property type="entry name" value="Rpo6/Rpb6"/>
</dbReference>
<gene>
    <name evidence="6" type="ORF">STCU_00885</name>
    <name evidence="5" type="ORF">STCU_02400</name>
    <name evidence="4" type="ORF">STCU_03982</name>
    <name evidence="3" type="ORF">STCU_09128</name>
</gene>
<dbReference type="AlphaFoldDB" id="S9WIV8"/>
<dbReference type="GO" id="GO:0005665">
    <property type="term" value="C:RNA polymerase II, core complex"/>
    <property type="evidence" value="ECO:0007669"/>
    <property type="project" value="TreeGrafter"/>
</dbReference>
<comment type="caution">
    <text evidence="6">The sequence shown here is derived from an EMBL/GenBank/DDBJ whole genome shotgun (WGS) entry which is preliminary data.</text>
</comment>
<dbReference type="OrthoDB" id="259769at2759"/>
<keyword evidence="1 6" id="KW-0240">DNA-directed RNA polymerase</keyword>
<accession>S9WIV8</accession>
<dbReference type="EMBL" id="ATMH01002400">
    <property type="protein sequence ID" value="EPY33228.1"/>
    <property type="molecule type" value="Genomic_DNA"/>
</dbReference>
<dbReference type="EMBL" id="ATMH01003982">
    <property type="protein sequence ID" value="EPY30607.1"/>
    <property type="molecule type" value="Genomic_DNA"/>
</dbReference>
<evidence type="ECO:0000256" key="2">
    <source>
        <dbReference type="ARBA" id="ARBA00023163"/>
    </source>
</evidence>
<protein>
    <submittedName>
        <fullName evidence="6">DNA-directed RNA polymerase</fullName>
    </submittedName>
</protein>
<dbReference type="GO" id="GO:0006360">
    <property type="term" value="P:transcription by RNA polymerase I"/>
    <property type="evidence" value="ECO:0007669"/>
    <property type="project" value="TreeGrafter"/>
</dbReference>
<dbReference type="PIRSF" id="PIRSF000778">
    <property type="entry name" value="RpoK/RPB6"/>
    <property type="match status" value="1"/>
</dbReference>
<dbReference type="Proteomes" id="UP000015354">
    <property type="component" value="Unassembled WGS sequence"/>
</dbReference>
<evidence type="ECO:0000256" key="1">
    <source>
        <dbReference type="ARBA" id="ARBA00022478"/>
    </source>
</evidence>
<evidence type="ECO:0000313" key="3">
    <source>
        <dbReference type="EMBL" id="EPY20162.1"/>
    </source>
</evidence>
<dbReference type="EMBL" id="ATMH01009128">
    <property type="protein sequence ID" value="EPY20162.1"/>
    <property type="molecule type" value="Genomic_DNA"/>
</dbReference>
<organism evidence="6 7">
    <name type="scientific">Strigomonas culicis</name>
    <dbReference type="NCBI Taxonomy" id="28005"/>
    <lineage>
        <taxon>Eukaryota</taxon>
        <taxon>Discoba</taxon>
        <taxon>Euglenozoa</taxon>
        <taxon>Kinetoplastea</taxon>
        <taxon>Metakinetoplastina</taxon>
        <taxon>Trypanosomatida</taxon>
        <taxon>Trypanosomatidae</taxon>
        <taxon>Strigomonadinae</taxon>
        <taxon>Strigomonas</taxon>
    </lineage>
</organism>
<keyword evidence="7" id="KW-1185">Reference proteome</keyword>
<dbReference type="PANTHER" id="PTHR47227:SF3">
    <property type="entry name" value="RNA POLYMERASE SUBUNIT, PUTATIVE-RELATED"/>
    <property type="match status" value="1"/>
</dbReference>
<name>S9WIV8_9TRYP</name>
<dbReference type="PANTHER" id="PTHR47227">
    <property type="entry name" value="DNA-DIRECTED RNA POLYMERASE SUBUNIT K"/>
    <property type="match status" value="1"/>
</dbReference>
<dbReference type="GO" id="GO:0005666">
    <property type="term" value="C:RNA polymerase III complex"/>
    <property type="evidence" value="ECO:0007669"/>
    <property type="project" value="TreeGrafter"/>
</dbReference>
<keyword evidence="2" id="KW-0804">Transcription</keyword>
<dbReference type="GO" id="GO:0042797">
    <property type="term" value="P:tRNA transcription by RNA polymerase III"/>
    <property type="evidence" value="ECO:0007669"/>
    <property type="project" value="TreeGrafter"/>
</dbReference>
<dbReference type="GO" id="GO:0006366">
    <property type="term" value="P:transcription by RNA polymerase II"/>
    <property type="evidence" value="ECO:0007669"/>
    <property type="project" value="TreeGrafter"/>
</dbReference>
<reference evidence="6" key="2">
    <citation type="submission" date="2013-03" db="EMBL/GenBank/DDBJ databases">
        <authorList>
            <person name="Motta M.C.M."/>
            <person name="Martins A.C.A."/>
            <person name="Preta C.M.C.C."/>
            <person name="Silva R."/>
            <person name="de Souza S.S."/>
            <person name="Klein C.C."/>
            <person name="de Almeida L.G.P."/>
            <person name="Cunha O.L."/>
            <person name="Colabardini A.C."/>
            <person name="Lima B.A."/>
            <person name="Machado C.R."/>
            <person name="Soares C.M.A."/>
            <person name="de Menezes C.B.A."/>
            <person name="Bartolomeu D.C."/>
            <person name="Grisard E.C."/>
            <person name="Fantinatti-Garboggini F."/>
            <person name="Rodrigues-Luiz G.F."/>
            <person name="Wagner G."/>
            <person name="Goldman G.H."/>
            <person name="Fietto J.L.R."/>
            <person name="Ciapina L.P."/>
            <person name="Brocchi M."/>
            <person name="Elias M.C."/>
            <person name="Goldman M.H.S."/>
            <person name="Sagot M.-F."/>
            <person name="Pereira M."/>
            <person name="Stoco P.H."/>
            <person name="Teixeira S.M.R."/>
            <person name="de Mendonca-Neto R.P."/>
            <person name="Maciel T.E.F."/>
            <person name="Mendes T.A.O."/>
            <person name="Urmenyi T.P."/>
            <person name="Teixeira M.M.G."/>
            <person name="de Camargo E.F.P."/>
            <person name="de Sousa W."/>
            <person name="Schenkman S."/>
            <person name="de Vasconcelos A.T.R."/>
        </authorList>
    </citation>
    <scope>NUCLEOTIDE SEQUENCE</scope>
</reference>
<reference evidence="6 7" key="1">
    <citation type="journal article" date="2013" name="PLoS ONE">
        <title>Predicting the Proteins of Angomonas deanei, Strigomonas culicis and Their Respective Endosymbionts Reveals New Aspects of the Trypanosomatidae Family.</title>
        <authorList>
            <person name="Motta M.C."/>
            <person name="Martins A.C."/>
            <person name="de Souza S.S."/>
            <person name="Catta-Preta C.M."/>
            <person name="Silva R."/>
            <person name="Klein C.C."/>
            <person name="de Almeida L.G."/>
            <person name="de Lima Cunha O."/>
            <person name="Ciapina L.P."/>
            <person name="Brocchi M."/>
            <person name="Colabardini A.C."/>
            <person name="de Araujo Lima B."/>
            <person name="Machado C.R."/>
            <person name="de Almeida Soares C.M."/>
            <person name="Probst C.M."/>
            <person name="de Menezes C.B."/>
            <person name="Thompson C.E."/>
            <person name="Bartholomeu D.C."/>
            <person name="Gradia D.F."/>
            <person name="Pavoni D.P."/>
            <person name="Grisard E.C."/>
            <person name="Fantinatti-Garboggini F."/>
            <person name="Marchini F.K."/>
            <person name="Rodrigues-Luiz G.F."/>
            <person name="Wagner G."/>
            <person name="Goldman G.H."/>
            <person name="Fietto J.L."/>
            <person name="Elias M.C."/>
            <person name="Goldman M.H."/>
            <person name="Sagot M.F."/>
            <person name="Pereira M."/>
            <person name="Stoco P.H."/>
            <person name="de Mendonca-Neto R.P."/>
            <person name="Teixeira S.M."/>
            <person name="Maciel T.E."/>
            <person name="de Oliveira Mendes T.A."/>
            <person name="Urmenyi T.P."/>
            <person name="de Souza W."/>
            <person name="Schenkman S."/>
            <person name="de Vasconcelos A.T."/>
        </authorList>
    </citation>
    <scope>NUCLEOTIDE SEQUENCE [LARGE SCALE GENOMIC DNA]</scope>
</reference>
<sequence>MLHSSVSQEGDRLAITPIEERISNPYLSKFEVAKIVGERAQQIVNGSLLSFSSTSTPVLTGGRKGEDLDPVTLAKQDLVNRRIPFVVTRTFPDGRKEHIPLSELLIDVPSLDL</sequence>
<dbReference type="EMBL" id="ATMH01000885">
    <property type="protein sequence ID" value="EPY35840.1"/>
    <property type="molecule type" value="Genomic_DNA"/>
</dbReference>
<evidence type="ECO:0000313" key="5">
    <source>
        <dbReference type="EMBL" id="EPY33228.1"/>
    </source>
</evidence>
<dbReference type="SUPFAM" id="SSF63562">
    <property type="entry name" value="RPB6/omega subunit-like"/>
    <property type="match status" value="1"/>
</dbReference>
<evidence type="ECO:0000313" key="4">
    <source>
        <dbReference type="EMBL" id="EPY30607.1"/>
    </source>
</evidence>
<dbReference type="GO" id="GO:0005736">
    <property type="term" value="C:RNA polymerase I complex"/>
    <property type="evidence" value="ECO:0007669"/>
    <property type="project" value="TreeGrafter"/>
</dbReference>
<dbReference type="Gene3D" id="3.90.940.10">
    <property type="match status" value="1"/>
</dbReference>
<dbReference type="GO" id="GO:0003677">
    <property type="term" value="F:DNA binding"/>
    <property type="evidence" value="ECO:0007669"/>
    <property type="project" value="InterPro"/>
</dbReference>
<dbReference type="InterPro" id="IPR036161">
    <property type="entry name" value="RPB6/omega-like_sf"/>
</dbReference>
<dbReference type="GO" id="GO:0003899">
    <property type="term" value="F:DNA-directed RNA polymerase activity"/>
    <property type="evidence" value="ECO:0007669"/>
    <property type="project" value="InterPro"/>
</dbReference>
<evidence type="ECO:0000313" key="6">
    <source>
        <dbReference type="EMBL" id="EPY35840.1"/>
    </source>
</evidence>
<evidence type="ECO:0000313" key="7">
    <source>
        <dbReference type="Proteomes" id="UP000015354"/>
    </source>
</evidence>